<proteinExistence type="predicted"/>
<dbReference type="RefSeq" id="WP_090168875.1">
    <property type="nucleotide sequence ID" value="NZ_FOFB01000012.1"/>
</dbReference>
<dbReference type="STRING" id="478744.SAMN05444359_112114"/>
<dbReference type="InterPro" id="IPR004027">
    <property type="entry name" value="SEC_C_motif"/>
</dbReference>
<dbReference type="Pfam" id="PF02810">
    <property type="entry name" value="SEC-C"/>
    <property type="match status" value="1"/>
</dbReference>
<evidence type="ECO:0000313" key="2">
    <source>
        <dbReference type="Proteomes" id="UP000199021"/>
    </source>
</evidence>
<sequence length="228" mass="26221">MTKEQIRAAVIAYPTLALKSSPLRVEGNLPILHDDGGILDTYQISIKFYQGSFIKRFPHVYETGGRIPPVADRHVYSDGQLCLGTALAQERRLHARSMSLDDFFKEILYPFFASQSLIDLGELNVFPQGERSHGILGKVEEYMDFWQVSAVQDVAERLSAYVHKLKRNDPCFCQSGKKFKACHQREVNKIAFVDRELLKFDLKEIQEWLAKGRPKPKGLGRRFQRMFI</sequence>
<dbReference type="Proteomes" id="UP000199021">
    <property type="component" value="Unassembled WGS sequence"/>
</dbReference>
<name>A0A1H9HDF1_9BACT</name>
<dbReference type="Gene3D" id="3.10.450.50">
    <property type="match status" value="1"/>
</dbReference>
<keyword evidence="2" id="KW-1185">Reference proteome</keyword>
<dbReference type="InParanoid" id="A0A1H9HDF1"/>
<protein>
    <submittedName>
        <fullName evidence="1">SEC-C motif-containing protein</fullName>
    </submittedName>
</protein>
<accession>A0A1H9HDF1</accession>
<evidence type="ECO:0000313" key="1">
    <source>
        <dbReference type="EMBL" id="SEQ60322.1"/>
    </source>
</evidence>
<dbReference type="EMBL" id="FOFB01000012">
    <property type="protein sequence ID" value="SEQ60322.1"/>
    <property type="molecule type" value="Genomic_DNA"/>
</dbReference>
<organism evidence="1 2">
    <name type="scientific">Neolewinella agarilytica</name>
    <dbReference type="NCBI Taxonomy" id="478744"/>
    <lineage>
        <taxon>Bacteria</taxon>
        <taxon>Pseudomonadati</taxon>
        <taxon>Bacteroidota</taxon>
        <taxon>Saprospiria</taxon>
        <taxon>Saprospirales</taxon>
        <taxon>Lewinellaceae</taxon>
        <taxon>Neolewinella</taxon>
    </lineage>
</organism>
<gene>
    <name evidence="1" type="ORF">SAMN05444359_112114</name>
</gene>
<dbReference type="AlphaFoldDB" id="A0A1H9HDF1"/>
<dbReference type="OrthoDB" id="21421at2"/>
<reference evidence="2" key="1">
    <citation type="submission" date="2016-10" db="EMBL/GenBank/DDBJ databases">
        <authorList>
            <person name="Varghese N."/>
            <person name="Submissions S."/>
        </authorList>
    </citation>
    <scope>NUCLEOTIDE SEQUENCE [LARGE SCALE GENOMIC DNA]</scope>
    <source>
        <strain evidence="2">DSM 24740</strain>
    </source>
</reference>
<dbReference type="SUPFAM" id="SSF103642">
    <property type="entry name" value="Sec-C motif"/>
    <property type="match status" value="1"/>
</dbReference>